<sequence>MSEFVWHYTTGDHRLKSITGLGFLIPSNVGAPKERPLLWFSANQEYEPTAIKMVARADGSIEQLTFEQQNELAGCVRFGLPAADRRLMSWKRACSFARTPRVVRTAMEQTGIQCGGNPAHWFAVSELIPVNSTKAQIWDEAKWRALEGSDHD</sequence>
<evidence type="ECO:0000313" key="2">
    <source>
        <dbReference type="Proteomes" id="UP000244571"/>
    </source>
</evidence>
<keyword evidence="2" id="KW-1185">Reference proteome</keyword>
<evidence type="ECO:0000313" key="1">
    <source>
        <dbReference type="EMBL" id="AWB33939.1"/>
    </source>
</evidence>
<reference evidence="1 2" key="1">
    <citation type="submission" date="2018-04" db="EMBL/GenBank/DDBJ databases">
        <title>Bordetella sp. HZ20 isolated from seawater.</title>
        <authorList>
            <person name="Sun C."/>
        </authorList>
    </citation>
    <scope>NUCLEOTIDE SEQUENCE [LARGE SCALE GENOMIC DNA]</scope>
    <source>
        <strain evidence="1 2">HZ20</strain>
    </source>
</reference>
<gene>
    <name evidence="1" type="ORF">DBV39_09715</name>
</gene>
<dbReference type="AlphaFoldDB" id="A0A2R4XJP8"/>
<protein>
    <submittedName>
        <fullName evidence="1">Uncharacterized protein</fullName>
    </submittedName>
</protein>
<organism evidence="1 2">
    <name type="scientific">Orrella marina</name>
    <dbReference type="NCBI Taxonomy" id="2163011"/>
    <lineage>
        <taxon>Bacteria</taxon>
        <taxon>Pseudomonadati</taxon>
        <taxon>Pseudomonadota</taxon>
        <taxon>Betaproteobacteria</taxon>
        <taxon>Burkholderiales</taxon>
        <taxon>Alcaligenaceae</taxon>
        <taxon>Orrella</taxon>
    </lineage>
</organism>
<name>A0A2R4XJP8_9BURK</name>
<dbReference type="EMBL" id="CP028901">
    <property type="protein sequence ID" value="AWB33939.1"/>
    <property type="molecule type" value="Genomic_DNA"/>
</dbReference>
<dbReference type="OrthoDB" id="8913274at2"/>
<accession>A0A2R4XJP8</accession>
<dbReference type="RefSeq" id="WP_108621366.1">
    <property type="nucleotide sequence ID" value="NZ_CP028901.1"/>
</dbReference>
<dbReference type="Proteomes" id="UP000244571">
    <property type="component" value="Chromosome"/>
</dbReference>
<proteinExistence type="predicted"/>
<dbReference type="KEGG" id="boz:DBV39_09715"/>